<name>A0ABV6E735_9ACTN</name>
<protein>
    <submittedName>
        <fullName evidence="3">Bifunctional glycosyltransferase/class I SAM-dependent methyltransferase</fullName>
    </submittedName>
</protein>
<dbReference type="SUPFAM" id="SSF53448">
    <property type="entry name" value="Nucleotide-diphospho-sugar transferases"/>
    <property type="match status" value="1"/>
</dbReference>
<accession>A0ABV6E735</accession>
<dbReference type="Pfam" id="PF00535">
    <property type="entry name" value="Glycos_transf_2"/>
    <property type="match status" value="1"/>
</dbReference>
<reference evidence="3 4" key="1">
    <citation type="submission" date="2024-09" db="EMBL/GenBank/DDBJ databases">
        <authorList>
            <person name="Sun Q."/>
            <person name="Mori K."/>
        </authorList>
    </citation>
    <scope>NUCLEOTIDE SEQUENCE [LARGE SCALE GENOMIC DNA]</scope>
    <source>
        <strain evidence="3 4">CCM 8654</strain>
    </source>
</reference>
<dbReference type="Gene3D" id="3.40.50.150">
    <property type="entry name" value="Vaccinia Virus protein VP39"/>
    <property type="match status" value="1"/>
</dbReference>
<dbReference type="InterPro" id="IPR001173">
    <property type="entry name" value="Glyco_trans_2-like"/>
</dbReference>
<dbReference type="EMBL" id="JBHLXH010000003">
    <property type="protein sequence ID" value="MFC0224794.1"/>
    <property type="molecule type" value="Genomic_DNA"/>
</dbReference>
<dbReference type="GO" id="GO:0008168">
    <property type="term" value="F:methyltransferase activity"/>
    <property type="evidence" value="ECO:0007669"/>
    <property type="project" value="UniProtKB-KW"/>
</dbReference>
<dbReference type="InterPro" id="IPR029044">
    <property type="entry name" value="Nucleotide-diphossugar_trans"/>
</dbReference>
<feature type="domain" description="Glycosyltransferase 2-like" evidence="2">
    <location>
        <begin position="25"/>
        <end position="196"/>
    </location>
</feature>
<dbReference type="GO" id="GO:0032259">
    <property type="term" value="P:methylation"/>
    <property type="evidence" value="ECO:0007669"/>
    <property type="project" value="UniProtKB-KW"/>
</dbReference>
<evidence type="ECO:0000259" key="2">
    <source>
        <dbReference type="Pfam" id="PF00535"/>
    </source>
</evidence>
<comment type="caution">
    <text evidence="3">The sequence shown here is derived from an EMBL/GenBank/DDBJ whole genome shotgun (WGS) entry which is preliminary data.</text>
</comment>
<organism evidence="3 4">
    <name type="scientific">Nocardioides zeicaulis</name>
    <dbReference type="NCBI Taxonomy" id="1776857"/>
    <lineage>
        <taxon>Bacteria</taxon>
        <taxon>Bacillati</taxon>
        <taxon>Actinomycetota</taxon>
        <taxon>Actinomycetes</taxon>
        <taxon>Propionibacteriales</taxon>
        <taxon>Nocardioidaceae</taxon>
        <taxon>Nocardioides</taxon>
    </lineage>
</organism>
<comment type="similarity">
    <text evidence="1">Belongs to the glycosyltransferase 2 family.</text>
</comment>
<evidence type="ECO:0000256" key="1">
    <source>
        <dbReference type="ARBA" id="ARBA00006739"/>
    </source>
</evidence>
<gene>
    <name evidence="3" type="ORF">ACFFJG_20055</name>
</gene>
<dbReference type="CDD" id="cd04179">
    <property type="entry name" value="DPM_DPG-synthase_like"/>
    <property type="match status" value="1"/>
</dbReference>
<dbReference type="InterPro" id="IPR050256">
    <property type="entry name" value="Glycosyltransferase_2"/>
</dbReference>
<dbReference type="Gene3D" id="3.90.550.10">
    <property type="entry name" value="Spore Coat Polysaccharide Biosynthesis Protein SpsA, Chain A"/>
    <property type="match status" value="1"/>
</dbReference>
<evidence type="ECO:0000313" key="3">
    <source>
        <dbReference type="EMBL" id="MFC0224794.1"/>
    </source>
</evidence>
<sequence>MSITPAPEVDAGAPAEPVPHPRVGVLVVAYNAETTLAQTLARLPRSFVEMADHLLVADDASQDGTYEVGVRFQASGRLPMTVVSRESNLGYGGNQKAGYRWAIDHGLDVVVLLHADGQYAPEHIESLVEPLVRGEADAVFGSRMMQPGSALRGGMPLYKYVGNRILSTAQNKLTGLELSEWHSGYRAYRVQALDELPLDTYSDDFDFDTEIILGLLAHRKRIREVPIPTYYGDEICRVNGMAYAKDVMVDVVKFRARSMGFGTSTDGVAPAVESAYPLKPSAHSSHGVLLRWTGRRSRARVLDVGCADGMFASLLREQGHHVTGTDLVQEPGVETRVDSFVQADLNGGLPAGVDGPYDVVVAGDVLEHVIDPATLLDELGERLAPGGEVVVSVPNFGHWYPRFRAASGTFAYDSRGPLDEGHVRFFTRRSFERLVARSNLHVVERDVVGSPIDVLDRGRAEDVTSRGLRLMSRLDRFATRVWPTLFGYQFLYRLERD</sequence>
<dbReference type="Proteomes" id="UP001589698">
    <property type="component" value="Unassembled WGS sequence"/>
</dbReference>
<evidence type="ECO:0000313" key="4">
    <source>
        <dbReference type="Proteomes" id="UP001589698"/>
    </source>
</evidence>
<dbReference type="Pfam" id="PF13489">
    <property type="entry name" value="Methyltransf_23"/>
    <property type="match status" value="1"/>
</dbReference>
<dbReference type="PANTHER" id="PTHR48090">
    <property type="entry name" value="UNDECAPRENYL-PHOSPHATE 4-DEOXY-4-FORMAMIDO-L-ARABINOSE TRANSFERASE-RELATED"/>
    <property type="match status" value="1"/>
</dbReference>
<keyword evidence="3" id="KW-0808">Transferase</keyword>
<proteinExistence type="inferred from homology"/>
<dbReference type="SUPFAM" id="SSF53335">
    <property type="entry name" value="S-adenosyl-L-methionine-dependent methyltransferases"/>
    <property type="match status" value="1"/>
</dbReference>
<dbReference type="CDD" id="cd02440">
    <property type="entry name" value="AdoMet_MTases"/>
    <property type="match status" value="1"/>
</dbReference>
<keyword evidence="3" id="KW-0489">Methyltransferase</keyword>
<dbReference type="InterPro" id="IPR029063">
    <property type="entry name" value="SAM-dependent_MTases_sf"/>
</dbReference>
<dbReference type="PANTHER" id="PTHR48090:SF7">
    <property type="entry name" value="RFBJ PROTEIN"/>
    <property type="match status" value="1"/>
</dbReference>
<dbReference type="RefSeq" id="WP_378520572.1">
    <property type="nucleotide sequence ID" value="NZ_CBCSDI010000001.1"/>
</dbReference>
<keyword evidence="4" id="KW-1185">Reference proteome</keyword>